<accession>A0ABV9QNW5</accession>
<comment type="subcellular location">
    <subcellularLocation>
        <location evidence="1">Endomembrane system</location>
        <topology evidence="1">Multi-pass membrane protein</topology>
    </subcellularLocation>
</comment>
<evidence type="ECO:0000313" key="7">
    <source>
        <dbReference type="Proteomes" id="UP001595886"/>
    </source>
</evidence>
<keyword evidence="4" id="KW-0472">Membrane</keyword>
<gene>
    <name evidence="6" type="ORF">ACFO6Q_00680</name>
</gene>
<keyword evidence="3" id="KW-1133">Transmembrane helix</keyword>
<evidence type="ECO:0000259" key="5">
    <source>
        <dbReference type="Pfam" id="PF06803"/>
    </source>
</evidence>
<dbReference type="InterPro" id="IPR010652">
    <property type="entry name" value="DUF1232"/>
</dbReference>
<dbReference type="Pfam" id="PF06803">
    <property type="entry name" value="DUF1232"/>
    <property type="match status" value="1"/>
</dbReference>
<feature type="domain" description="DUF1232" evidence="5">
    <location>
        <begin position="85"/>
        <end position="115"/>
    </location>
</feature>
<evidence type="ECO:0000256" key="1">
    <source>
        <dbReference type="ARBA" id="ARBA00004127"/>
    </source>
</evidence>
<evidence type="ECO:0000256" key="4">
    <source>
        <dbReference type="ARBA" id="ARBA00023136"/>
    </source>
</evidence>
<dbReference type="RefSeq" id="WP_380018548.1">
    <property type="nucleotide sequence ID" value="NZ_JBHSHD010000002.1"/>
</dbReference>
<evidence type="ECO:0000256" key="3">
    <source>
        <dbReference type="ARBA" id="ARBA00022989"/>
    </source>
</evidence>
<evidence type="ECO:0000256" key="2">
    <source>
        <dbReference type="ARBA" id="ARBA00022692"/>
    </source>
</evidence>
<dbReference type="Proteomes" id="UP001595886">
    <property type="component" value="Unassembled WGS sequence"/>
</dbReference>
<reference evidence="7" key="1">
    <citation type="journal article" date="2019" name="Int. J. Syst. Evol. Microbiol.">
        <title>The Global Catalogue of Microorganisms (GCM) 10K type strain sequencing project: providing services to taxonomists for standard genome sequencing and annotation.</title>
        <authorList>
            <consortium name="The Broad Institute Genomics Platform"/>
            <consortium name="The Broad Institute Genome Sequencing Center for Infectious Disease"/>
            <person name="Wu L."/>
            <person name="Ma J."/>
        </authorList>
    </citation>
    <scope>NUCLEOTIDE SEQUENCE [LARGE SCALE GENOMIC DNA]</scope>
    <source>
        <strain evidence="7">CCUG 30340</strain>
    </source>
</reference>
<proteinExistence type="predicted"/>
<protein>
    <submittedName>
        <fullName evidence="6">YkvA family protein</fullName>
    </submittedName>
</protein>
<keyword evidence="2" id="KW-0812">Transmembrane</keyword>
<dbReference type="EMBL" id="JBHSHD010000002">
    <property type="protein sequence ID" value="MFC4818816.1"/>
    <property type="molecule type" value="Genomic_DNA"/>
</dbReference>
<comment type="caution">
    <text evidence="6">The sequence shown here is derived from an EMBL/GenBank/DDBJ whole genome shotgun (WGS) entry which is preliminary data.</text>
</comment>
<sequence>MSLAITIELGDADLQHFIDAMQRAQSEAKSLSPQQITEAASKLLVDGHKVKLPNFIAERLGKLDSMIAMANDEGFALPEEDRQHVLACLTYFANPQDIIPDGVPVLGFLDDAIMIELCVRELQYEIEAYEDFVLYRKDEAARRGVDPSALKTQRVEWAEARRIELIERMRKRRGQSYQSSGGWKPVLFTFRG</sequence>
<keyword evidence="7" id="KW-1185">Reference proteome</keyword>
<name>A0ABV9QNW5_9GAMM</name>
<organism evidence="6 7">
    <name type="scientific">Dokdonella ginsengisoli</name>
    <dbReference type="NCBI Taxonomy" id="363846"/>
    <lineage>
        <taxon>Bacteria</taxon>
        <taxon>Pseudomonadati</taxon>
        <taxon>Pseudomonadota</taxon>
        <taxon>Gammaproteobacteria</taxon>
        <taxon>Lysobacterales</taxon>
        <taxon>Rhodanobacteraceae</taxon>
        <taxon>Dokdonella</taxon>
    </lineage>
</organism>
<evidence type="ECO:0000313" key="6">
    <source>
        <dbReference type="EMBL" id="MFC4818816.1"/>
    </source>
</evidence>